<sequence length="290" mass="32290">MVRSIPSSGNENEPRTGILIPASIHEPVQLIEVGDGYEKAWRAGATRWALENPQAVLVTHAVDAMQAVEFNRRATVLAWIHNSDMYRQRQQVGGAALLVGPQEVDGDVSAAPEQLVNAIIPNGRLQMQFQDAQQGPWLVVGSDDDWYTAYEWMLQYLYRASRTTLKLRVRLVPTLSQGELEDVGGIARSRLQQESENPQVQGSIRVLSCTGIDDLAQQIRDGSLLAGDGFHWRDLCLLNLVDDGEHWLAIRRGYGVPVPPLSGLVEEGQFTELITRLLSATRRKLRAGRY</sequence>
<dbReference type="AlphaFoldDB" id="A0A9X1T4T8"/>
<accession>A0A9X1T4T8</accession>
<comment type="caution">
    <text evidence="1">The sequence shown here is derived from an EMBL/GenBank/DDBJ whole genome shotgun (WGS) entry which is preliminary data.</text>
</comment>
<keyword evidence="2" id="KW-1185">Reference proteome</keyword>
<evidence type="ECO:0000313" key="2">
    <source>
        <dbReference type="Proteomes" id="UP001138997"/>
    </source>
</evidence>
<protein>
    <submittedName>
        <fullName evidence="1">Uncharacterized protein</fullName>
    </submittedName>
</protein>
<evidence type="ECO:0000313" key="1">
    <source>
        <dbReference type="EMBL" id="MCD5316978.1"/>
    </source>
</evidence>
<reference evidence="1" key="1">
    <citation type="submission" date="2021-11" db="EMBL/GenBank/DDBJ databases">
        <title>Streptomyces corallinus and Kineosporia corallina sp. nov., two new coral-derived marine actinobacteria.</title>
        <authorList>
            <person name="Buangrab K."/>
            <person name="Sutthacheep M."/>
            <person name="Yeemin T."/>
            <person name="Harunari E."/>
            <person name="Igarashi Y."/>
            <person name="Sripreechasak P."/>
            <person name="Kanchanasin P."/>
            <person name="Tanasupawat S."/>
            <person name="Phongsopitanun W."/>
        </authorList>
    </citation>
    <scope>NUCLEOTIDE SEQUENCE</scope>
    <source>
        <strain evidence="1">JCM 31032</strain>
    </source>
</reference>
<dbReference type="EMBL" id="JAJOMB010000038">
    <property type="protein sequence ID" value="MCD5316978.1"/>
    <property type="molecule type" value="Genomic_DNA"/>
</dbReference>
<organism evidence="1 2">
    <name type="scientific">Kineosporia babensis</name>
    <dbReference type="NCBI Taxonomy" id="499548"/>
    <lineage>
        <taxon>Bacteria</taxon>
        <taxon>Bacillati</taxon>
        <taxon>Actinomycetota</taxon>
        <taxon>Actinomycetes</taxon>
        <taxon>Kineosporiales</taxon>
        <taxon>Kineosporiaceae</taxon>
        <taxon>Kineosporia</taxon>
    </lineage>
</organism>
<dbReference type="Proteomes" id="UP001138997">
    <property type="component" value="Unassembled WGS sequence"/>
</dbReference>
<name>A0A9X1T4T8_9ACTN</name>
<gene>
    <name evidence="1" type="ORF">LR394_39395</name>
</gene>
<dbReference type="RefSeq" id="WP_231449830.1">
    <property type="nucleotide sequence ID" value="NZ_JAJOMB010000038.1"/>
</dbReference>
<proteinExistence type="predicted"/>